<keyword evidence="2" id="KW-1185">Reference proteome</keyword>
<evidence type="ECO:0000313" key="1">
    <source>
        <dbReference type="Ensembl" id="ENSMMMP00000025321.1"/>
    </source>
</evidence>
<reference evidence="1" key="2">
    <citation type="submission" date="2025-09" db="UniProtKB">
        <authorList>
            <consortium name="Ensembl"/>
        </authorList>
    </citation>
    <scope>IDENTIFICATION</scope>
</reference>
<dbReference type="Ensembl" id="ENSMMMT00000028657.1">
    <property type="protein sequence ID" value="ENSMMMP00000025321.1"/>
    <property type="gene ID" value="ENSMMMG00000022168.1"/>
</dbReference>
<dbReference type="Proteomes" id="UP000694407">
    <property type="component" value="Unplaced"/>
</dbReference>
<proteinExistence type="predicted"/>
<evidence type="ECO:0000313" key="2">
    <source>
        <dbReference type="Proteomes" id="UP000694407"/>
    </source>
</evidence>
<accession>A0A8C6A6Y2</accession>
<organism evidence="1 2">
    <name type="scientific">Marmota marmota marmota</name>
    <name type="common">Alpine marmot</name>
    <dbReference type="NCBI Taxonomy" id="9994"/>
    <lineage>
        <taxon>Eukaryota</taxon>
        <taxon>Metazoa</taxon>
        <taxon>Chordata</taxon>
        <taxon>Craniata</taxon>
        <taxon>Vertebrata</taxon>
        <taxon>Euteleostomi</taxon>
        <taxon>Mammalia</taxon>
        <taxon>Eutheria</taxon>
        <taxon>Euarchontoglires</taxon>
        <taxon>Glires</taxon>
        <taxon>Rodentia</taxon>
        <taxon>Sciuromorpha</taxon>
        <taxon>Sciuridae</taxon>
        <taxon>Xerinae</taxon>
        <taxon>Marmotini</taxon>
        <taxon>Marmota</taxon>
    </lineage>
</organism>
<protein>
    <submittedName>
        <fullName evidence="1">Uncharacterized protein</fullName>
    </submittedName>
</protein>
<dbReference type="AlphaFoldDB" id="A0A8C6A6Y2"/>
<name>A0A8C6A6Y2_MARMA</name>
<reference evidence="1" key="1">
    <citation type="submission" date="2025-08" db="UniProtKB">
        <authorList>
            <consortium name="Ensembl"/>
        </authorList>
    </citation>
    <scope>IDENTIFICATION</scope>
</reference>
<dbReference type="GeneTree" id="ENSGT00990000211075"/>
<sequence length="159" mass="18172">MSFDPNLLHNNGHNGYPCSGHHLYQHTPMCAALCETGCSERQARLFFHLGDDVEFEVSSDRWCFIVSIIGALFGAFNATGNCKIHFVCVSEKYRLLSCWPYEIPHVIFSIYSTFITSGKMFCLSTQLHSFPFLSCSLCFNSEDHMRVGYITFQKLQKFV</sequence>